<evidence type="ECO:0000313" key="2">
    <source>
        <dbReference type="EMBL" id="CDG81827.1"/>
    </source>
</evidence>
<dbReference type="AlphaFoldDB" id="W0V3H8"/>
<dbReference type="PATRIC" id="fig|1349767.4.peg.2894"/>
<dbReference type="Proteomes" id="UP000027604">
    <property type="component" value="Chromosome I"/>
</dbReference>
<dbReference type="EMBL" id="HG322949">
    <property type="protein sequence ID" value="CDG81827.1"/>
    <property type="molecule type" value="Genomic_DNA"/>
</dbReference>
<keyword evidence="1" id="KW-1133">Transmembrane helix</keyword>
<organism evidence="2 3">
    <name type="scientific">Janthinobacterium agaricidamnosum NBRC 102515 = DSM 9628</name>
    <dbReference type="NCBI Taxonomy" id="1349767"/>
    <lineage>
        <taxon>Bacteria</taxon>
        <taxon>Pseudomonadati</taxon>
        <taxon>Pseudomonadota</taxon>
        <taxon>Betaproteobacteria</taxon>
        <taxon>Burkholderiales</taxon>
        <taxon>Oxalobacteraceae</taxon>
        <taxon>Janthinobacterium</taxon>
    </lineage>
</organism>
<dbReference type="KEGG" id="jag:GJA_1175"/>
<sequence>MLQEDPTEDDGNPQFGKLLVVLLIAVVFCAALTWVMGAFFPDFPNF</sequence>
<evidence type="ECO:0000256" key="1">
    <source>
        <dbReference type="SAM" id="Phobius"/>
    </source>
</evidence>
<protein>
    <submittedName>
        <fullName evidence="2">Uncharacterized protein</fullName>
    </submittedName>
</protein>
<gene>
    <name evidence="2" type="ORF">GJA_1175</name>
</gene>
<keyword evidence="3" id="KW-1185">Reference proteome</keyword>
<accession>W0V3H8</accession>
<proteinExistence type="predicted"/>
<dbReference type="STRING" id="1349767.GJA_1175"/>
<evidence type="ECO:0000313" key="3">
    <source>
        <dbReference type="Proteomes" id="UP000027604"/>
    </source>
</evidence>
<name>W0V3H8_9BURK</name>
<reference evidence="2 3" key="1">
    <citation type="journal article" date="2015" name="Genome Announc.">
        <title>Genome Sequence of Mushroom Soft-Rot Pathogen Janthinobacterium agaricidamnosum.</title>
        <authorList>
            <person name="Graupner K."/>
            <person name="Lackner G."/>
            <person name="Hertweck C."/>
        </authorList>
    </citation>
    <scope>NUCLEOTIDE SEQUENCE [LARGE SCALE GENOMIC DNA]</scope>
    <source>
        <strain evidence="3">NBRC 102515 / DSM 9628</strain>
    </source>
</reference>
<keyword evidence="1" id="KW-0472">Membrane</keyword>
<keyword evidence="1" id="KW-0812">Transmembrane</keyword>
<dbReference type="RefSeq" id="WP_167541084.1">
    <property type="nucleotide sequence ID" value="NZ_BCTH01000063.1"/>
</dbReference>
<dbReference type="HOGENOM" id="CLU_3184662_0_0_4"/>
<feature type="transmembrane region" description="Helical" evidence="1">
    <location>
        <begin position="20"/>
        <end position="40"/>
    </location>
</feature>